<keyword evidence="5" id="KW-1185">Reference proteome</keyword>
<evidence type="ECO:0000256" key="1">
    <source>
        <dbReference type="ARBA" id="ARBA00023157"/>
    </source>
</evidence>
<dbReference type="PROSITE" id="PS51162">
    <property type="entry name" value="THYROGLOBULIN_1_2"/>
    <property type="match status" value="1"/>
</dbReference>
<evidence type="ECO:0000259" key="3">
    <source>
        <dbReference type="PROSITE" id="PS51162"/>
    </source>
</evidence>
<dbReference type="Pfam" id="PF00086">
    <property type="entry name" value="Thyroglobulin_1"/>
    <property type="match status" value="1"/>
</dbReference>
<keyword evidence="1" id="KW-1015">Disulfide bond</keyword>
<feature type="non-terminal residue" evidence="4">
    <location>
        <position position="1"/>
    </location>
</feature>
<dbReference type="Gene3D" id="4.10.800.10">
    <property type="entry name" value="Thyroglobulin type-1"/>
    <property type="match status" value="1"/>
</dbReference>
<evidence type="ECO:0000256" key="2">
    <source>
        <dbReference type="PROSITE-ProRule" id="PRU00500"/>
    </source>
</evidence>
<dbReference type="SUPFAM" id="SSF57610">
    <property type="entry name" value="Thyroglobulin type-1 domain"/>
    <property type="match status" value="1"/>
</dbReference>
<name>A0AAV2QW68_MEGNR</name>
<accession>A0AAV2QW68</accession>
<comment type="caution">
    <text evidence="2">Lacks conserved residue(s) required for the propagation of feature annotation.</text>
</comment>
<proteinExistence type="predicted"/>
<dbReference type="AlphaFoldDB" id="A0AAV2QW68"/>
<evidence type="ECO:0000313" key="4">
    <source>
        <dbReference type="EMBL" id="CAL4104825.1"/>
    </source>
</evidence>
<dbReference type="InterPro" id="IPR000716">
    <property type="entry name" value="Thyroglobulin_1"/>
</dbReference>
<dbReference type="Proteomes" id="UP001497623">
    <property type="component" value="Unassembled WGS sequence"/>
</dbReference>
<sequence>SSLDLVVTPTYYSSDKEDFKAGMWPRPEGRLSLVVTVLLLLNLSCYVLAQDDDPFSIKKFNDLRLNDPASLCLYVKCLSPVKTCPEDTFWIENVALYGCCGGCVQFKGVAEYDCTGSIDPNFNDGYCEDVDGELSCPEYSVSLRAKTANANLRTSDTNANVIESSWCGYGLQCSSVPNSDITLCYIPSSGDSASKTCREARDALLSFTTGYDYIEESDDYLWIPECTLDGLYQPKQCKGPAEDERCVCVTPTGDSME</sequence>
<comment type="caution">
    <text evidence="4">The sequence shown here is derived from an EMBL/GenBank/DDBJ whole genome shotgun (WGS) entry which is preliminary data.</text>
</comment>
<feature type="domain" description="Thyroglobulin type-1" evidence="3">
    <location>
        <begin position="194"/>
        <end position="257"/>
    </location>
</feature>
<dbReference type="EMBL" id="CAXKWB010012511">
    <property type="protein sequence ID" value="CAL4104825.1"/>
    <property type="molecule type" value="Genomic_DNA"/>
</dbReference>
<reference evidence="4 5" key="1">
    <citation type="submission" date="2024-05" db="EMBL/GenBank/DDBJ databases">
        <authorList>
            <person name="Wallberg A."/>
        </authorList>
    </citation>
    <scope>NUCLEOTIDE SEQUENCE [LARGE SCALE GENOMIC DNA]</scope>
</reference>
<gene>
    <name evidence="4" type="ORF">MNOR_LOCUS17859</name>
</gene>
<dbReference type="InterPro" id="IPR036857">
    <property type="entry name" value="Thyroglobulin_1_sf"/>
</dbReference>
<evidence type="ECO:0000313" key="5">
    <source>
        <dbReference type="Proteomes" id="UP001497623"/>
    </source>
</evidence>
<organism evidence="4 5">
    <name type="scientific">Meganyctiphanes norvegica</name>
    <name type="common">Northern krill</name>
    <name type="synonym">Thysanopoda norvegica</name>
    <dbReference type="NCBI Taxonomy" id="48144"/>
    <lineage>
        <taxon>Eukaryota</taxon>
        <taxon>Metazoa</taxon>
        <taxon>Ecdysozoa</taxon>
        <taxon>Arthropoda</taxon>
        <taxon>Crustacea</taxon>
        <taxon>Multicrustacea</taxon>
        <taxon>Malacostraca</taxon>
        <taxon>Eumalacostraca</taxon>
        <taxon>Eucarida</taxon>
        <taxon>Euphausiacea</taxon>
        <taxon>Euphausiidae</taxon>
        <taxon>Meganyctiphanes</taxon>
    </lineage>
</organism>
<protein>
    <recommendedName>
        <fullName evidence="3">Thyroglobulin type-1 domain-containing protein</fullName>
    </recommendedName>
</protein>